<accession>A0ABY4YD37</accession>
<protein>
    <submittedName>
        <fullName evidence="1">Uncharacterized protein</fullName>
    </submittedName>
</protein>
<keyword evidence="1" id="KW-0614">Plasmid</keyword>
<gene>
    <name evidence="1" type="ORF">J2N86_16035</name>
</gene>
<name>A0ABY4YD37_9GAMM</name>
<sequence>MNTSEKIINGHECKFEISGDNNQFTGRADVKCPCLSRKMFFTSSIFPTANSAKAYLENEIKEFLTDPLYTHPKVDSKQQSIGTRCISCNRIISGNDGWK</sequence>
<dbReference type="Proteomes" id="UP001057474">
    <property type="component" value="Plasmid pLlyPCM2298_2"/>
</dbReference>
<evidence type="ECO:0000313" key="1">
    <source>
        <dbReference type="EMBL" id="USQ15534.1"/>
    </source>
</evidence>
<geneLocation type="plasmid" evidence="1 2">
    <name>pLlyPCM2298_2</name>
</geneLocation>
<keyword evidence="2" id="KW-1185">Reference proteome</keyword>
<dbReference type="RefSeq" id="WP_252582770.1">
    <property type="nucleotide sequence ID" value="NZ_CP071529.1"/>
</dbReference>
<evidence type="ECO:0000313" key="2">
    <source>
        <dbReference type="Proteomes" id="UP001057474"/>
    </source>
</evidence>
<organism evidence="1 2">
    <name type="scientific">Legionella lytica</name>
    <dbReference type="NCBI Taxonomy" id="96232"/>
    <lineage>
        <taxon>Bacteria</taxon>
        <taxon>Pseudomonadati</taxon>
        <taxon>Pseudomonadota</taxon>
        <taxon>Gammaproteobacteria</taxon>
        <taxon>Legionellales</taxon>
        <taxon>Legionellaceae</taxon>
        <taxon>Legionella</taxon>
    </lineage>
</organism>
<dbReference type="EMBL" id="CP071529">
    <property type="protein sequence ID" value="USQ15534.1"/>
    <property type="molecule type" value="Genomic_DNA"/>
</dbReference>
<reference evidence="1" key="1">
    <citation type="submission" date="2021-03" db="EMBL/GenBank/DDBJ databases">
        <title>Legionella lytica PCM 2298.</title>
        <authorList>
            <person name="Koper P."/>
        </authorList>
    </citation>
    <scope>NUCLEOTIDE SEQUENCE</scope>
    <source>
        <strain evidence="1">PCM 2298</strain>
        <plasmid evidence="1">pLlyPCM2298_2</plasmid>
    </source>
</reference>
<proteinExistence type="predicted"/>